<proteinExistence type="predicted"/>
<dbReference type="GO" id="GO:0006355">
    <property type="term" value="P:regulation of DNA-templated transcription"/>
    <property type="evidence" value="ECO:0007669"/>
    <property type="project" value="InterPro"/>
</dbReference>
<protein>
    <submittedName>
        <fullName evidence="1">Cytoplasmic protein</fullName>
    </submittedName>
</protein>
<dbReference type="InterPro" id="IPR039060">
    <property type="entry name" value="Antitox_HigA"/>
</dbReference>
<dbReference type="EMBL" id="LXEV01000016">
    <property type="protein sequence ID" value="OAT48628.1"/>
    <property type="molecule type" value="Genomic_DNA"/>
</dbReference>
<dbReference type="PANTHER" id="PTHR40455">
    <property type="entry name" value="ANTITOXIN HIGA"/>
    <property type="match status" value="1"/>
</dbReference>
<accession>A0AAJ3LUR3</accession>
<keyword evidence="2" id="KW-1185">Reference proteome</keyword>
<dbReference type="PANTHER" id="PTHR40455:SF1">
    <property type="entry name" value="ANTITOXIN HIGA"/>
    <property type="match status" value="1"/>
</dbReference>
<comment type="caution">
    <text evidence="1">The sequence shown here is derived from an EMBL/GenBank/DDBJ whole genome shotgun (WGS) entry which is preliminary data.</text>
</comment>
<dbReference type="AlphaFoldDB" id="A0AAJ3LUR3"/>
<name>A0AAJ3LUR3_PROHU</name>
<organism evidence="1 2">
    <name type="scientific">Proteus hauseri ATCC 700826</name>
    <dbReference type="NCBI Taxonomy" id="1354271"/>
    <lineage>
        <taxon>Bacteria</taxon>
        <taxon>Pseudomonadati</taxon>
        <taxon>Pseudomonadota</taxon>
        <taxon>Gammaproteobacteria</taxon>
        <taxon>Enterobacterales</taxon>
        <taxon>Morganellaceae</taxon>
        <taxon>Proteus</taxon>
    </lineage>
</organism>
<gene>
    <name evidence="1" type="ORF">M997_1090</name>
</gene>
<sequence length="110" mass="12663">MIIIDAIKAANSLVNIVPILGGSHFRKDYEDSIKLVEYLVEHDPDNPLIDMLCTKIDEYKNNAPKFNIFNEKINKCDDAIAVLRTLIDQYNLNTTDFQNELDSRSYISRI</sequence>
<evidence type="ECO:0000313" key="2">
    <source>
        <dbReference type="Proteomes" id="UP000078250"/>
    </source>
</evidence>
<reference evidence="1 2" key="1">
    <citation type="submission" date="2016-04" db="EMBL/GenBank/DDBJ databases">
        <title>ATOL: Assembling a taxonomically balanced genome-scale reconstruction of the evolutionary history of the Enterobacteriaceae.</title>
        <authorList>
            <person name="Plunkett G.III."/>
            <person name="Neeno-Eckwall E.C."/>
            <person name="Glasner J.D."/>
            <person name="Perna N.T."/>
        </authorList>
    </citation>
    <scope>NUCLEOTIDE SEQUENCE [LARGE SCALE GENOMIC DNA]</scope>
    <source>
        <strain evidence="1 2">ATCC 700826</strain>
    </source>
</reference>
<dbReference type="Proteomes" id="UP000078250">
    <property type="component" value="Unassembled WGS sequence"/>
</dbReference>
<evidence type="ECO:0000313" key="1">
    <source>
        <dbReference type="EMBL" id="OAT48628.1"/>
    </source>
</evidence>
<dbReference type="GO" id="GO:0001046">
    <property type="term" value="F:core promoter sequence-specific DNA binding"/>
    <property type="evidence" value="ECO:0007669"/>
    <property type="project" value="TreeGrafter"/>
</dbReference>
<dbReference type="RefSeq" id="WP_338066115.1">
    <property type="nucleotide sequence ID" value="NZ_LXEV01000016.1"/>
</dbReference>